<dbReference type="InterPro" id="IPR010287">
    <property type="entry name" value="DUF892_YciF-like"/>
</dbReference>
<sequence length="179" mass="20440">METKSKNQKETAPQMENRKFREFFVDQLKDIYWAEQALYKALPKMMKAATSKKLASAFEKHTKETEGQIRMLEQVFELMGEKAKAKKCEAMDGLIKEAEAIIEDTDKDSYTRDAGLVLAGQKTEHYEIASYGTLVEFAKQMGETKVAELLQKILDQEKNTDISLTMVAEDQVNEEAVKE</sequence>
<dbReference type="SUPFAM" id="SSF47240">
    <property type="entry name" value="Ferritin-like"/>
    <property type="match status" value="1"/>
</dbReference>
<organism evidence="1 2">
    <name type="scientific">Odoribacter laneus YIT 12061</name>
    <dbReference type="NCBI Taxonomy" id="742817"/>
    <lineage>
        <taxon>Bacteria</taxon>
        <taxon>Pseudomonadati</taxon>
        <taxon>Bacteroidota</taxon>
        <taxon>Bacteroidia</taxon>
        <taxon>Bacteroidales</taxon>
        <taxon>Odoribacteraceae</taxon>
        <taxon>Odoribacter</taxon>
    </lineage>
</organism>
<dbReference type="RefSeq" id="WP_009137232.1">
    <property type="nucleotide sequence ID" value="NZ_JH594596.1"/>
</dbReference>
<dbReference type="eggNOG" id="COG3685">
    <property type="taxonomic scope" value="Bacteria"/>
</dbReference>
<dbReference type="EMBL" id="ADMC01000025">
    <property type="protein sequence ID" value="EHP46468.1"/>
    <property type="molecule type" value="Genomic_DNA"/>
</dbReference>
<dbReference type="InterPro" id="IPR009078">
    <property type="entry name" value="Ferritin-like_SF"/>
</dbReference>
<dbReference type="GeneID" id="98069642"/>
<dbReference type="PANTHER" id="PTHR30565">
    <property type="entry name" value="PROTEIN YCIF"/>
    <property type="match status" value="1"/>
</dbReference>
<evidence type="ECO:0000313" key="2">
    <source>
        <dbReference type="Proteomes" id="UP000004892"/>
    </source>
</evidence>
<dbReference type="AlphaFoldDB" id="H1DI56"/>
<dbReference type="STRING" id="742817.HMPREF9449_02085"/>
<dbReference type="Gene3D" id="1.20.1260.10">
    <property type="match status" value="1"/>
</dbReference>
<dbReference type="InterPro" id="IPR047114">
    <property type="entry name" value="YciF"/>
</dbReference>
<comment type="caution">
    <text evidence="1">The sequence shown here is derived from an EMBL/GenBank/DDBJ whole genome shotgun (WGS) entry which is preliminary data.</text>
</comment>
<dbReference type="HOGENOM" id="CLU_102561_2_0_10"/>
<dbReference type="Pfam" id="PF05974">
    <property type="entry name" value="DUF892"/>
    <property type="match status" value="1"/>
</dbReference>
<protein>
    <submittedName>
        <fullName evidence="1">Uncharacterized protein</fullName>
    </submittedName>
</protein>
<dbReference type="PANTHER" id="PTHR30565:SF9">
    <property type="entry name" value="PROTEIN YCIF"/>
    <property type="match status" value="1"/>
</dbReference>
<keyword evidence="2" id="KW-1185">Reference proteome</keyword>
<dbReference type="PATRIC" id="fig|742817.3.peg.2227"/>
<dbReference type="Proteomes" id="UP000004892">
    <property type="component" value="Unassembled WGS sequence"/>
</dbReference>
<accession>H1DI56</accession>
<name>H1DI56_9BACT</name>
<proteinExistence type="predicted"/>
<dbReference type="CDD" id="cd07909">
    <property type="entry name" value="YciF"/>
    <property type="match status" value="1"/>
</dbReference>
<dbReference type="InterPro" id="IPR012347">
    <property type="entry name" value="Ferritin-like"/>
</dbReference>
<evidence type="ECO:0000313" key="1">
    <source>
        <dbReference type="EMBL" id="EHP46468.1"/>
    </source>
</evidence>
<reference evidence="1 2" key="1">
    <citation type="submission" date="2012-01" db="EMBL/GenBank/DDBJ databases">
        <title>The Genome Sequence of Odoribacter laneus YIT 12061.</title>
        <authorList>
            <consortium name="The Broad Institute Genome Sequencing Platform"/>
            <person name="Earl A."/>
            <person name="Ward D."/>
            <person name="Feldgarden M."/>
            <person name="Gevers D."/>
            <person name="Morotomi M."/>
            <person name="Young S.K."/>
            <person name="Zeng Q."/>
            <person name="Gargeya S."/>
            <person name="Fitzgerald M."/>
            <person name="Haas B."/>
            <person name="Abouelleil A."/>
            <person name="Alvarado L."/>
            <person name="Arachchi H.M."/>
            <person name="Berlin A."/>
            <person name="Chapman S.B."/>
            <person name="Gearin G."/>
            <person name="Goldberg J."/>
            <person name="Griggs A."/>
            <person name="Gujja S."/>
            <person name="Hansen M."/>
            <person name="Heiman D."/>
            <person name="Howarth C."/>
            <person name="Larimer J."/>
            <person name="Lui A."/>
            <person name="MacDonald P.J.P."/>
            <person name="McCowen C."/>
            <person name="Montmayeur A."/>
            <person name="Murphy C."/>
            <person name="Neiman D."/>
            <person name="Pearson M."/>
            <person name="Priest M."/>
            <person name="Roberts A."/>
            <person name="Saif S."/>
            <person name="Shea T."/>
            <person name="Sisk P."/>
            <person name="Stolte C."/>
            <person name="Sykes S."/>
            <person name="Wortman J."/>
            <person name="Nusbaum C."/>
            <person name="Birren B."/>
        </authorList>
    </citation>
    <scope>NUCLEOTIDE SEQUENCE [LARGE SCALE GENOMIC DNA]</scope>
    <source>
        <strain evidence="1 2">YIT 12061</strain>
    </source>
</reference>
<gene>
    <name evidence="1" type="ORF">HMPREF9449_02085</name>
</gene>